<gene>
    <name evidence="1" type="ORF">H6G83_30430</name>
</gene>
<keyword evidence="2" id="KW-1185">Reference proteome</keyword>
<dbReference type="EMBL" id="JACJSG010000062">
    <property type="protein sequence ID" value="MBD2504867.1"/>
    <property type="molecule type" value="Genomic_DNA"/>
</dbReference>
<reference evidence="1 2" key="1">
    <citation type="journal article" date="2020" name="ISME J.">
        <title>Comparative genomics reveals insights into cyanobacterial evolution and habitat adaptation.</title>
        <authorList>
            <person name="Chen M.Y."/>
            <person name="Teng W.K."/>
            <person name="Zhao L."/>
            <person name="Hu C.X."/>
            <person name="Zhou Y.K."/>
            <person name="Han B.P."/>
            <person name="Song L.R."/>
            <person name="Shu W.S."/>
        </authorList>
    </citation>
    <scope>NUCLEOTIDE SEQUENCE [LARGE SCALE GENOMIC DNA]</scope>
    <source>
        <strain evidence="1 2">FACHB-119</strain>
    </source>
</reference>
<accession>A0ABR8DD65</accession>
<comment type="caution">
    <text evidence="1">The sequence shown here is derived from an EMBL/GenBank/DDBJ whole genome shotgun (WGS) entry which is preliminary data.</text>
</comment>
<sequence>MLEKINGNFYGAKMSEQNLDYVDRCIQFLKQEKEKLGETTPFTQVIDEAINIFENYKKSLPTYKPPINAQRMPPKKRISK</sequence>
<dbReference type="RefSeq" id="WP_190479088.1">
    <property type="nucleotide sequence ID" value="NZ_JACJSG010000062.1"/>
</dbReference>
<protein>
    <submittedName>
        <fullName evidence="1">Uncharacterized protein</fullName>
    </submittedName>
</protein>
<evidence type="ECO:0000313" key="2">
    <source>
        <dbReference type="Proteomes" id="UP000661112"/>
    </source>
</evidence>
<evidence type="ECO:0000313" key="1">
    <source>
        <dbReference type="EMBL" id="MBD2504867.1"/>
    </source>
</evidence>
<organism evidence="1 2">
    <name type="scientific">Anabaena azotica FACHB-119</name>
    <dbReference type="NCBI Taxonomy" id="947527"/>
    <lineage>
        <taxon>Bacteria</taxon>
        <taxon>Bacillati</taxon>
        <taxon>Cyanobacteriota</taxon>
        <taxon>Cyanophyceae</taxon>
        <taxon>Nostocales</taxon>
        <taxon>Nostocaceae</taxon>
        <taxon>Anabaena</taxon>
        <taxon>Anabaena azotica</taxon>
    </lineage>
</organism>
<dbReference type="Proteomes" id="UP000661112">
    <property type="component" value="Unassembled WGS sequence"/>
</dbReference>
<name>A0ABR8DD65_9NOST</name>
<proteinExistence type="predicted"/>